<dbReference type="GO" id="GO:0016787">
    <property type="term" value="F:hydrolase activity"/>
    <property type="evidence" value="ECO:0007669"/>
    <property type="project" value="UniProtKB-KW"/>
</dbReference>
<dbReference type="PANTHER" id="PTHR43046:SF12">
    <property type="entry name" value="GDP-MANNOSE MANNOSYL HYDROLASE"/>
    <property type="match status" value="1"/>
</dbReference>
<dbReference type="InterPro" id="IPR000086">
    <property type="entry name" value="NUDIX_hydrolase_dom"/>
</dbReference>
<dbReference type="EMBL" id="CADCWM010000454">
    <property type="protein sequence ID" value="CAA9560416.1"/>
    <property type="molecule type" value="Genomic_DNA"/>
</dbReference>
<organism evidence="6">
    <name type="scientific">uncultured Thermomicrobiales bacterium</name>
    <dbReference type="NCBI Taxonomy" id="1645740"/>
    <lineage>
        <taxon>Bacteria</taxon>
        <taxon>Pseudomonadati</taxon>
        <taxon>Thermomicrobiota</taxon>
        <taxon>Thermomicrobia</taxon>
        <taxon>Thermomicrobiales</taxon>
        <taxon>environmental samples</taxon>
    </lineage>
</organism>
<comment type="cofactor">
    <cofactor evidence="1">
        <name>Mg(2+)</name>
        <dbReference type="ChEBI" id="CHEBI:18420"/>
    </cofactor>
</comment>
<accession>A0A6J4UZ95</accession>
<comment type="similarity">
    <text evidence="4">Belongs to the Nudix hydrolase family.</text>
</comment>
<reference evidence="6" key="1">
    <citation type="submission" date="2020-02" db="EMBL/GenBank/DDBJ databases">
        <authorList>
            <person name="Meier V. D."/>
        </authorList>
    </citation>
    <scope>NUCLEOTIDE SEQUENCE</scope>
    <source>
        <strain evidence="6">AVDCRST_MAG88</strain>
    </source>
</reference>
<evidence type="ECO:0000256" key="2">
    <source>
        <dbReference type="ARBA" id="ARBA00022801"/>
    </source>
</evidence>
<dbReference type="Pfam" id="PF00293">
    <property type="entry name" value="NUDIX"/>
    <property type="match status" value="1"/>
</dbReference>
<evidence type="ECO:0000256" key="1">
    <source>
        <dbReference type="ARBA" id="ARBA00001946"/>
    </source>
</evidence>
<evidence type="ECO:0000313" key="6">
    <source>
        <dbReference type="EMBL" id="CAA9560416.1"/>
    </source>
</evidence>
<evidence type="ECO:0000256" key="3">
    <source>
        <dbReference type="ARBA" id="ARBA00022842"/>
    </source>
</evidence>
<evidence type="ECO:0000259" key="5">
    <source>
        <dbReference type="PROSITE" id="PS51462"/>
    </source>
</evidence>
<dbReference type="PROSITE" id="PS51462">
    <property type="entry name" value="NUDIX"/>
    <property type="match status" value="1"/>
</dbReference>
<keyword evidence="2 4" id="KW-0378">Hydrolase</keyword>
<feature type="domain" description="Nudix hydrolase" evidence="5">
    <location>
        <begin position="12"/>
        <end position="156"/>
    </location>
</feature>
<sequence length="171" mass="18922">MGEEGTPPQALVQRPSARVILVDREDRVLLFRAVTPRPDGSEMARWVLPGGGVEEGESLIVAAARELHEETGLLVAPARLRGPVARSRGAWRFQGVDYWSEVAFFFLRIAAWDLSPADLGPLEREQAANYRWWAIADVGSTRETVFPRGLAPLVTRLVAGEFPVPPVDLPW</sequence>
<protein>
    <recommendedName>
        <fullName evidence="5">Nudix hydrolase domain-containing protein</fullName>
    </recommendedName>
</protein>
<dbReference type="InterPro" id="IPR015797">
    <property type="entry name" value="NUDIX_hydrolase-like_dom_sf"/>
</dbReference>
<dbReference type="CDD" id="cd04685">
    <property type="entry name" value="NUDIX_Hydrolase"/>
    <property type="match status" value="1"/>
</dbReference>
<dbReference type="InterPro" id="IPR020084">
    <property type="entry name" value="NUDIX_hydrolase_CS"/>
</dbReference>
<keyword evidence="3" id="KW-0460">Magnesium</keyword>
<gene>
    <name evidence="6" type="ORF">AVDCRST_MAG88-1456</name>
</gene>
<dbReference type="PANTHER" id="PTHR43046">
    <property type="entry name" value="GDP-MANNOSE MANNOSYL HYDROLASE"/>
    <property type="match status" value="1"/>
</dbReference>
<dbReference type="SUPFAM" id="SSF55811">
    <property type="entry name" value="Nudix"/>
    <property type="match status" value="1"/>
</dbReference>
<dbReference type="PRINTS" id="PR00502">
    <property type="entry name" value="NUDIXFAMILY"/>
</dbReference>
<evidence type="ECO:0000256" key="4">
    <source>
        <dbReference type="RuleBase" id="RU003476"/>
    </source>
</evidence>
<dbReference type="Gene3D" id="3.90.79.10">
    <property type="entry name" value="Nucleoside Triphosphate Pyrophosphohydrolase"/>
    <property type="match status" value="1"/>
</dbReference>
<dbReference type="AlphaFoldDB" id="A0A6J4UZ95"/>
<proteinExistence type="inferred from homology"/>
<name>A0A6J4UZ95_9BACT</name>
<dbReference type="InterPro" id="IPR020476">
    <property type="entry name" value="Nudix_hydrolase"/>
</dbReference>
<dbReference type="PROSITE" id="PS00893">
    <property type="entry name" value="NUDIX_BOX"/>
    <property type="match status" value="1"/>
</dbReference>